<dbReference type="Proteomes" id="UP000246005">
    <property type="component" value="Unassembled WGS sequence"/>
</dbReference>
<evidence type="ECO:0000313" key="2">
    <source>
        <dbReference type="Proteomes" id="UP000246005"/>
    </source>
</evidence>
<proteinExistence type="predicted"/>
<dbReference type="EMBL" id="QGHB01000011">
    <property type="protein sequence ID" value="PWK83184.1"/>
    <property type="molecule type" value="Genomic_DNA"/>
</dbReference>
<gene>
    <name evidence="1" type="ORF">C8D88_11169</name>
</gene>
<comment type="caution">
    <text evidence="1">The sequence shown here is derived from an EMBL/GenBank/DDBJ whole genome shotgun (WGS) entry which is preliminary data.</text>
</comment>
<sequence>MIALTFVGHAYLKVLPSLVGLGSAVKRAINEEERGNPHISLGAQIQTALARAQLQQLAAQGDQTAMRLLAQLDTLPAEREANALRERQSRKAITFRAVLDKSFTTTLAGLGQLDRAITGTTTEVTRNTAAVGAATLKYGAFAGVLAQAISLTGGLGAAAATASGSLLVLPAVGIAAAVAVNTLKLGVEGLSDALKAESAADYAKAIKDFPPAMRETTDAVRALRPQLDGLQLDVQSRLFDGLGKEVDQLGGTYLPVLRGGLAEVAGGFNLAARNAATFARDGRTVDDIRLILDQTSQSVRALSGSAAPLLQIIRDLAAVGSEFLPGFASGFADGATSLAEFVSRARETGQLREWMSAGLSAVGDFLTTVANLGRIAFTVLSAANTHGASLFATLSALTGSMLAFLRSAEGTVALQQFFGGLNAAASGLLTLLEAVGRAFTSDTIPAVGQLGSSLGQAFTTLAAGAKPAAEILAVLAPLAGIAAQALASVLVPALGAVSAIAAELAPVVGELVQELVGGALADGIRELTPDLLELARAAKPLVAAIGRLLVSALQAAVPAASALLKALTPIATELGGALVQAIEAALPLVTILAEIWSDVLLAAWEQARPVLPVLVESIRQLVTALDLSAATPSLIETGTLLGKILADALRNLVPLIPPLVAAWVQFWSEGLLPMTPLLLRIVSELLPELLPLLADLVPVIVQALAIMTLWNGGLLKLAAVFTEYVIPVLKLFINDGVKPVFQNALEIISSALALIKGVITTGLAVISGDWSRAWRGVQDIASAAWRLLTSGAELGVRSLLGFFGGLPGQILASFGNVGSLLLEAGKNLIRGFLRGIESMIGYVRSKLAELTNLLPSWKGPPERDAKLLRANGVLIMRSLVDGFEAEEPAVRRYLTELTDRIPAATLAVETGPVAAQRLAGKAAATAGRDRRPDADLAVLVDAIERLAARPVVVQVGATEIARATAEGQHALSRR</sequence>
<protein>
    <submittedName>
        <fullName evidence="1">Phage-related protein</fullName>
    </submittedName>
</protein>
<organism evidence="1 2">
    <name type="scientific">Lentzea atacamensis</name>
    <dbReference type="NCBI Taxonomy" id="531938"/>
    <lineage>
        <taxon>Bacteria</taxon>
        <taxon>Bacillati</taxon>
        <taxon>Actinomycetota</taxon>
        <taxon>Actinomycetes</taxon>
        <taxon>Pseudonocardiales</taxon>
        <taxon>Pseudonocardiaceae</taxon>
        <taxon>Lentzea</taxon>
    </lineage>
</organism>
<dbReference type="AlphaFoldDB" id="A0A316HY38"/>
<dbReference type="RefSeq" id="WP_146231741.1">
    <property type="nucleotide sequence ID" value="NZ_QGHB01000011.1"/>
</dbReference>
<accession>A0A316HY38</accession>
<reference evidence="1 2" key="1">
    <citation type="submission" date="2018-05" db="EMBL/GenBank/DDBJ databases">
        <title>Genomic Encyclopedia of Type Strains, Phase IV (KMG-IV): sequencing the most valuable type-strain genomes for metagenomic binning, comparative biology and taxonomic classification.</title>
        <authorList>
            <person name="Goeker M."/>
        </authorList>
    </citation>
    <scope>NUCLEOTIDE SEQUENCE [LARGE SCALE GENOMIC DNA]</scope>
    <source>
        <strain evidence="1 2">DSM 45480</strain>
    </source>
</reference>
<evidence type="ECO:0000313" key="1">
    <source>
        <dbReference type="EMBL" id="PWK83184.1"/>
    </source>
</evidence>
<name>A0A316HY38_9PSEU</name>